<dbReference type="AlphaFoldDB" id="A0A4Y2HHM6"/>
<keyword evidence="3" id="KW-1185">Reference proteome</keyword>
<accession>A0A4Y2HHM6</accession>
<proteinExistence type="predicted"/>
<gene>
    <name evidence="2" type="ORF">AVEN_263286_1</name>
</gene>
<dbReference type="EMBL" id="BGPR01001943">
    <property type="protein sequence ID" value="GBM64760.1"/>
    <property type="molecule type" value="Genomic_DNA"/>
</dbReference>
<evidence type="ECO:0000313" key="3">
    <source>
        <dbReference type="Proteomes" id="UP000499080"/>
    </source>
</evidence>
<evidence type="ECO:0000256" key="1">
    <source>
        <dbReference type="SAM" id="MobiDB-lite"/>
    </source>
</evidence>
<comment type="caution">
    <text evidence="2">The sequence shown here is derived from an EMBL/GenBank/DDBJ whole genome shotgun (WGS) entry which is preliminary data.</text>
</comment>
<feature type="region of interest" description="Disordered" evidence="1">
    <location>
        <begin position="38"/>
        <end position="62"/>
    </location>
</feature>
<name>A0A4Y2HHM6_ARAVE</name>
<dbReference type="Proteomes" id="UP000499080">
    <property type="component" value="Unassembled WGS sequence"/>
</dbReference>
<organism evidence="2 3">
    <name type="scientific">Araneus ventricosus</name>
    <name type="common">Orbweaver spider</name>
    <name type="synonym">Epeira ventricosa</name>
    <dbReference type="NCBI Taxonomy" id="182803"/>
    <lineage>
        <taxon>Eukaryota</taxon>
        <taxon>Metazoa</taxon>
        <taxon>Ecdysozoa</taxon>
        <taxon>Arthropoda</taxon>
        <taxon>Chelicerata</taxon>
        <taxon>Arachnida</taxon>
        <taxon>Araneae</taxon>
        <taxon>Araneomorphae</taxon>
        <taxon>Entelegynae</taxon>
        <taxon>Araneoidea</taxon>
        <taxon>Araneidae</taxon>
        <taxon>Araneus</taxon>
    </lineage>
</organism>
<protein>
    <submittedName>
        <fullName evidence="2">Uncharacterized protein</fullName>
    </submittedName>
</protein>
<evidence type="ECO:0000313" key="2">
    <source>
        <dbReference type="EMBL" id="GBM64760.1"/>
    </source>
</evidence>
<sequence>MTVTALSDLETQTVSKSLIMTVTALSIALSSPAFYLAPQTKSQSRSSRSKHTTQYRSASNSLLAQAVDKNSRMELALQRRSQSINTISIHSSVIQVRPAKHSLPRQAMTSH</sequence>
<reference evidence="2 3" key="1">
    <citation type="journal article" date="2019" name="Sci. Rep.">
        <title>Orb-weaving spider Araneus ventricosus genome elucidates the spidroin gene catalogue.</title>
        <authorList>
            <person name="Kono N."/>
            <person name="Nakamura H."/>
            <person name="Ohtoshi R."/>
            <person name="Moran D.A.P."/>
            <person name="Shinohara A."/>
            <person name="Yoshida Y."/>
            <person name="Fujiwara M."/>
            <person name="Mori M."/>
            <person name="Tomita M."/>
            <person name="Arakawa K."/>
        </authorList>
    </citation>
    <scope>NUCLEOTIDE SEQUENCE [LARGE SCALE GENOMIC DNA]</scope>
</reference>